<gene>
    <name evidence="1" type="primary">Enkur</name>
    <name evidence="1" type="ORF">TNCT_298611</name>
</gene>
<dbReference type="OrthoDB" id="2123594at2759"/>
<protein>
    <submittedName>
        <fullName evidence="1">Enkurin</fullName>
    </submittedName>
</protein>
<comment type="caution">
    <text evidence="1">The sequence shown here is derived from an EMBL/GenBank/DDBJ whole genome shotgun (WGS) entry which is preliminary data.</text>
</comment>
<sequence length="100" mass="11928">MTECRRIIVGKRFKEVQNPTESIYNLIQHPPEIKKKSPRYQSKYSNSTKNFYISKKKPHQTMGYLKTPLRNPKEYLKKHTRETMLKSGSFILICLRIKVI</sequence>
<dbReference type="AlphaFoldDB" id="A0A8X6KAR9"/>
<name>A0A8X6KAR9_TRICU</name>
<evidence type="ECO:0000313" key="1">
    <source>
        <dbReference type="EMBL" id="GFQ67849.1"/>
    </source>
</evidence>
<proteinExistence type="predicted"/>
<reference evidence="1" key="1">
    <citation type="submission" date="2020-07" db="EMBL/GenBank/DDBJ databases">
        <title>Multicomponent nature underlies the extraordinary mechanical properties of spider dragline silk.</title>
        <authorList>
            <person name="Kono N."/>
            <person name="Nakamura H."/>
            <person name="Mori M."/>
            <person name="Yoshida Y."/>
            <person name="Ohtoshi R."/>
            <person name="Malay A.D."/>
            <person name="Moran D.A.P."/>
            <person name="Tomita M."/>
            <person name="Numata K."/>
            <person name="Arakawa K."/>
        </authorList>
    </citation>
    <scope>NUCLEOTIDE SEQUENCE</scope>
</reference>
<keyword evidence="2" id="KW-1185">Reference proteome</keyword>
<organism evidence="1 2">
    <name type="scientific">Trichonephila clavata</name>
    <name type="common">Joro spider</name>
    <name type="synonym">Nephila clavata</name>
    <dbReference type="NCBI Taxonomy" id="2740835"/>
    <lineage>
        <taxon>Eukaryota</taxon>
        <taxon>Metazoa</taxon>
        <taxon>Ecdysozoa</taxon>
        <taxon>Arthropoda</taxon>
        <taxon>Chelicerata</taxon>
        <taxon>Arachnida</taxon>
        <taxon>Araneae</taxon>
        <taxon>Araneomorphae</taxon>
        <taxon>Entelegynae</taxon>
        <taxon>Araneoidea</taxon>
        <taxon>Nephilidae</taxon>
        <taxon>Trichonephila</taxon>
    </lineage>
</organism>
<dbReference type="Proteomes" id="UP000887116">
    <property type="component" value="Unassembled WGS sequence"/>
</dbReference>
<accession>A0A8X6KAR9</accession>
<evidence type="ECO:0000313" key="2">
    <source>
        <dbReference type="Proteomes" id="UP000887116"/>
    </source>
</evidence>
<dbReference type="EMBL" id="BMAO01000585">
    <property type="protein sequence ID" value="GFQ67849.1"/>
    <property type="molecule type" value="Genomic_DNA"/>
</dbReference>